<proteinExistence type="predicted"/>
<dbReference type="SUPFAM" id="SSF51735">
    <property type="entry name" value="NAD(P)-binding Rossmann-fold domains"/>
    <property type="match status" value="1"/>
</dbReference>
<feature type="domain" description="Dihydrodipicolinate reductase N-terminal" evidence="3">
    <location>
        <begin position="6"/>
        <end position="101"/>
    </location>
</feature>
<evidence type="ECO:0000256" key="2">
    <source>
        <dbReference type="ARBA" id="ARBA00023002"/>
    </source>
</evidence>
<dbReference type="AlphaFoldDB" id="A0A0U9HFK3"/>
<gene>
    <name evidence="5" type="ORF">TSYNT_7492</name>
</gene>
<organism evidence="5">
    <name type="scientific">Tepidanaerobacter syntrophicus</name>
    <dbReference type="NCBI Taxonomy" id="224999"/>
    <lineage>
        <taxon>Bacteria</taxon>
        <taxon>Bacillati</taxon>
        <taxon>Bacillota</taxon>
        <taxon>Clostridia</taxon>
        <taxon>Thermosediminibacterales</taxon>
        <taxon>Tepidanaerobacteraceae</taxon>
        <taxon>Tepidanaerobacter</taxon>
    </lineage>
</organism>
<accession>A0A0U9HFK3</accession>
<evidence type="ECO:0000313" key="6">
    <source>
        <dbReference type="Proteomes" id="UP000062160"/>
    </source>
</evidence>
<dbReference type="Pfam" id="PF19328">
    <property type="entry name" value="DAP_DH_C"/>
    <property type="match status" value="1"/>
</dbReference>
<reference evidence="5" key="1">
    <citation type="journal article" date="2016" name="Genome Announc.">
        <title>Draft Genome Sequence of the Syntrophic Lactate-Degrading Bacterium Tepidanaerobacter syntrophicus JLT.</title>
        <authorList>
            <person name="Matsuura N."/>
            <person name="Ohashi A."/>
            <person name="Tourlousse D.M."/>
            <person name="Sekiguchi Y."/>
        </authorList>
    </citation>
    <scope>NUCLEOTIDE SEQUENCE [LARGE SCALE GENOMIC DNA]</scope>
    <source>
        <strain evidence="5">JL</strain>
    </source>
</reference>
<name>A0A0U9HFK3_9FIRM</name>
<dbReference type="GO" id="GO:0009089">
    <property type="term" value="P:lysine biosynthetic process via diaminopimelate"/>
    <property type="evidence" value="ECO:0007669"/>
    <property type="project" value="InterPro"/>
</dbReference>
<dbReference type="GO" id="GO:0008839">
    <property type="term" value="F:4-hydroxy-tetrahydrodipicolinate reductase"/>
    <property type="evidence" value="ECO:0007669"/>
    <property type="project" value="InterPro"/>
</dbReference>
<dbReference type="STRING" id="224999.GCA_001485475_01483"/>
<dbReference type="OrthoDB" id="9767616at2"/>
<dbReference type="InterPro" id="IPR036291">
    <property type="entry name" value="NAD(P)-bd_dom_sf"/>
</dbReference>
<dbReference type="Proteomes" id="UP000062160">
    <property type="component" value="Unassembled WGS sequence"/>
</dbReference>
<dbReference type="Pfam" id="PF01113">
    <property type="entry name" value="DapB_N"/>
    <property type="match status" value="1"/>
</dbReference>
<evidence type="ECO:0000256" key="1">
    <source>
        <dbReference type="ARBA" id="ARBA00022857"/>
    </source>
</evidence>
<evidence type="ECO:0000313" key="5">
    <source>
        <dbReference type="EMBL" id="GAQ25466.1"/>
    </source>
</evidence>
<evidence type="ECO:0000259" key="3">
    <source>
        <dbReference type="Pfam" id="PF01113"/>
    </source>
</evidence>
<evidence type="ECO:0000259" key="4">
    <source>
        <dbReference type="Pfam" id="PF19328"/>
    </source>
</evidence>
<dbReference type="EMBL" id="DF977001">
    <property type="protein sequence ID" value="GAQ25466.1"/>
    <property type="molecule type" value="Genomic_DNA"/>
</dbReference>
<dbReference type="InterPro" id="IPR045760">
    <property type="entry name" value="DAP_DH_C"/>
</dbReference>
<dbReference type="Gene3D" id="3.40.50.720">
    <property type="entry name" value="NAD(P)-binding Rossmann-like Domain"/>
    <property type="match status" value="1"/>
</dbReference>
<dbReference type="CDD" id="cd24146">
    <property type="entry name" value="nat-AmDH_N_like"/>
    <property type="match status" value="1"/>
</dbReference>
<sequence>MLEKVRVIQYGCGKMGRVFLRYLYEKGAEIVGAIDMNPDVVGKDVGEVAGLGCKLNVPVRSDAENVFAQCDAHVCVIATRSLLSEVYDAFELAARYGVNAISTCEESFYPWNTSPALTNKLDKLAKDNNCTLAGSGYQDVFWGNLITSIAGATHHITKIEGSSSYNVEEYGIALAEVHGAGLSPEEFEEKIAKNDSLPSYMWNTNQWLCSQLGWSIKSMNQKLIPLFHDKDVYSETLGKTIKAGNALGMSAVVTTVTNQGPILETQCIGKVYPEGEVDTNLWTIYGEPNTTLKIEKPDTVELTCATIVNRIPQLIMAPAGYYTTEKMPPARYLTYPMNVYVDDFWR</sequence>
<feature type="domain" description="2,4-diaminopentanoate dehydrogenase C-terminal" evidence="4">
    <location>
        <begin position="144"/>
        <end position="332"/>
    </location>
</feature>
<keyword evidence="2" id="KW-0560">Oxidoreductase</keyword>
<keyword evidence="1" id="KW-0521">NADP</keyword>
<protein>
    <submittedName>
        <fullName evidence="5">4-hydroxy-tetrahydrodipicolinate reductase</fullName>
    </submittedName>
</protein>
<dbReference type="InterPro" id="IPR000846">
    <property type="entry name" value="DapB_N"/>
</dbReference>
<dbReference type="RefSeq" id="WP_059032844.1">
    <property type="nucleotide sequence ID" value="NZ_DF977001.1"/>
</dbReference>
<keyword evidence="6" id="KW-1185">Reference proteome</keyword>